<evidence type="ECO:0000313" key="4">
    <source>
        <dbReference type="Proteomes" id="UP001321047"/>
    </source>
</evidence>
<dbReference type="CDD" id="cd06345">
    <property type="entry name" value="PBP1_ABC_ligand_binding-like"/>
    <property type="match status" value="1"/>
</dbReference>
<protein>
    <submittedName>
        <fullName evidence="3">ABC transporter substrate-binding protein</fullName>
    </submittedName>
</protein>
<feature type="domain" description="Leucine-binding protein" evidence="2">
    <location>
        <begin position="52"/>
        <end position="392"/>
    </location>
</feature>
<sequence length="431" mass="46526">MAQQERGVDRAVATSGINRPKRRTFLKTMGVGALAATAGCLGGDDDGEVGDTIRVGVLAPLPGQFPGGTAIANASELWGQQVNDDGGLLGADVEVLVRNTELDPSRAQTEYRELVLEEDVDATFGAFTGEVGLALIDEIAQQQIPHIAAGVAVTDMNRMINDDYDTYKYWFRAMPNGEMLGSNLATYVSESYEEMGWNTVGLAIEDVEGFQPIVESLEDNLPGGIDLAFDTVFAPDTDDFTPILDRGDSEDIDGLLAFLSQGGLSLLTQWADREPSFGLGGADINSTNPDHYANTDGAAESVWTYIPGAAPNAAPTQTTLDFVEAHEDEFGAQPPHSQGYTAYDAVLAYQYAVEAAESVDPDEVVAELEELEFEGATGNMEFYDADHEWAHDPVYGEGKVVPPMIQWQDGEQVGLWPDNVAEGEFQHPPWF</sequence>
<accession>A0AAP3E8B4</accession>
<evidence type="ECO:0000259" key="2">
    <source>
        <dbReference type="Pfam" id="PF13458"/>
    </source>
</evidence>
<name>A0AAP3E8B4_9EURY</name>
<dbReference type="PANTHER" id="PTHR30483:SF6">
    <property type="entry name" value="PERIPLASMIC BINDING PROTEIN OF ABC TRANSPORTER FOR NATURAL AMINO ACIDS"/>
    <property type="match status" value="1"/>
</dbReference>
<organism evidence="3 4">
    <name type="scientific">Natronosalvus hydrolyticus</name>
    <dbReference type="NCBI Taxonomy" id="2979988"/>
    <lineage>
        <taxon>Archaea</taxon>
        <taxon>Methanobacteriati</taxon>
        <taxon>Methanobacteriota</taxon>
        <taxon>Stenosarchaea group</taxon>
        <taxon>Halobacteria</taxon>
        <taxon>Halobacteriales</taxon>
        <taxon>Natrialbaceae</taxon>
        <taxon>Natronosalvus</taxon>
    </lineage>
</organism>
<dbReference type="Gene3D" id="3.40.50.2300">
    <property type="match status" value="2"/>
</dbReference>
<dbReference type="InterPro" id="IPR028081">
    <property type="entry name" value="Leu-bd"/>
</dbReference>
<dbReference type="InterPro" id="IPR028082">
    <property type="entry name" value="Peripla_BP_I"/>
</dbReference>
<keyword evidence="4" id="KW-1185">Reference proteome</keyword>
<dbReference type="Pfam" id="PF13458">
    <property type="entry name" value="Peripla_BP_6"/>
    <property type="match status" value="1"/>
</dbReference>
<dbReference type="Proteomes" id="UP001321047">
    <property type="component" value="Unassembled WGS sequence"/>
</dbReference>
<keyword evidence="1" id="KW-0732">Signal</keyword>
<dbReference type="AlphaFoldDB" id="A0AAP3E8B4"/>
<dbReference type="PANTHER" id="PTHR30483">
    <property type="entry name" value="LEUCINE-SPECIFIC-BINDING PROTEIN"/>
    <property type="match status" value="1"/>
</dbReference>
<dbReference type="EMBL" id="JAOPJZ010000013">
    <property type="protein sequence ID" value="MCU4753099.1"/>
    <property type="molecule type" value="Genomic_DNA"/>
</dbReference>
<gene>
    <name evidence="3" type="ORF">OB919_14125</name>
</gene>
<dbReference type="RefSeq" id="WP_342809424.1">
    <property type="nucleotide sequence ID" value="NZ_JAOPJZ010000013.1"/>
</dbReference>
<evidence type="ECO:0000313" key="3">
    <source>
        <dbReference type="EMBL" id="MCU4753099.1"/>
    </source>
</evidence>
<comment type="caution">
    <text evidence="3">The sequence shown here is derived from an EMBL/GenBank/DDBJ whole genome shotgun (WGS) entry which is preliminary data.</text>
</comment>
<evidence type="ECO:0000256" key="1">
    <source>
        <dbReference type="ARBA" id="ARBA00022729"/>
    </source>
</evidence>
<dbReference type="SUPFAM" id="SSF53822">
    <property type="entry name" value="Periplasmic binding protein-like I"/>
    <property type="match status" value="1"/>
</dbReference>
<reference evidence="3 4" key="1">
    <citation type="submission" date="2022-09" db="EMBL/GenBank/DDBJ databases">
        <title>Enrichment on poylsaccharides allowed isolation of novel metabolic and taxonomic groups of Haloarchaea.</title>
        <authorList>
            <person name="Sorokin D.Y."/>
            <person name="Elcheninov A.G."/>
            <person name="Khizhniak T.V."/>
            <person name="Kolganova T.V."/>
            <person name="Kublanov I.V."/>
        </authorList>
    </citation>
    <scope>NUCLEOTIDE SEQUENCE [LARGE SCALE GENOMIC DNA]</scope>
    <source>
        <strain evidence="3 4">AArc-curdl1</strain>
    </source>
</reference>
<dbReference type="InterPro" id="IPR051010">
    <property type="entry name" value="BCAA_transport"/>
</dbReference>
<proteinExistence type="predicted"/>